<proteinExistence type="predicted"/>
<name>X1DYS6_9ZZZZ</name>
<protein>
    <submittedName>
        <fullName evidence="1">Uncharacterized protein</fullName>
    </submittedName>
</protein>
<dbReference type="EMBL" id="BARU01002217">
    <property type="protein sequence ID" value="GAH25442.1"/>
    <property type="molecule type" value="Genomic_DNA"/>
</dbReference>
<evidence type="ECO:0000313" key="1">
    <source>
        <dbReference type="EMBL" id="GAH25442.1"/>
    </source>
</evidence>
<reference evidence="1" key="1">
    <citation type="journal article" date="2014" name="Front. Microbiol.">
        <title>High frequency of phylogenetically diverse reductive dehalogenase-homologous genes in deep subseafloor sedimentary metagenomes.</title>
        <authorList>
            <person name="Kawai M."/>
            <person name="Futagami T."/>
            <person name="Toyoda A."/>
            <person name="Takaki Y."/>
            <person name="Nishi S."/>
            <person name="Hori S."/>
            <person name="Arai W."/>
            <person name="Tsubouchi T."/>
            <person name="Morono Y."/>
            <person name="Uchiyama I."/>
            <person name="Ito T."/>
            <person name="Fujiyama A."/>
            <person name="Inagaki F."/>
            <person name="Takami H."/>
        </authorList>
    </citation>
    <scope>NUCLEOTIDE SEQUENCE</scope>
    <source>
        <strain evidence="1">Expedition CK06-06</strain>
    </source>
</reference>
<comment type="caution">
    <text evidence="1">The sequence shown here is derived from an EMBL/GenBank/DDBJ whole genome shotgun (WGS) entry which is preliminary data.</text>
</comment>
<gene>
    <name evidence="1" type="ORF">S03H2_05336</name>
</gene>
<organism evidence="1">
    <name type="scientific">marine sediment metagenome</name>
    <dbReference type="NCBI Taxonomy" id="412755"/>
    <lineage>
        <taxon>unclassified sequences</taxon>
        <taxon>metagenomes</taxon>
        <taxon>ecological metagenomes</taxon>
    </lineage>
</organism>
<sequence length="62" mass="7130">MKILVLVGVYKGVVEEVKVFRLDKIGAEAALKAKEELMKEYEIKEGLEEFAENDVKLFDREV</sequence>
<accession>X1DYS6</accession>
<dbReference type="AlphaFoldDB" id="X1DYS6"/>